<reference evidence="2" key="1">
    <citation type="submission" date="2023-03" db="EMBL/GenBank/DDBJ databases">
        <title>Massive genome expansion in bonnet fungi (Mycena s.s.) driven by repeated elements and novel gene families across ecological guilds.</title>
        <authorList>
            <consortium name="Lawrence Berkeley National Laboratory"/>
            <person name="Harder C.B."/>
            <person name="Miyauchi S."/>
            <person name="Viragh M."/>
            <person name="Kuo A."/>
            <person name="Thoen E."/>
            <person name="Andreopoulos B."/>
            <person name="Lu D."/>
            <person name="Skrede I."/>
            <person name="Drula E."/>
            <person name="Henrissat B."/>
            <person name="Morin E."/>
            <person name="Kohler A."/>
            <person name="Barry K."/>
            <person name="LaButti K."/>
            <person name="Morin E."/>
            <person name="Salamov A."/>
            <person name="Lipzen A."/>
            <person name="Mereny Z."/>
            <person name="Hegedus B."/>
            <person name="Baldrian P."/>
            <person name="Stursova M."/>
            <person name="Weitz H."/>
            <person name="Taylor A."/>
            <person name="Grigoriev I.V."/>
            <person name="Nagy L.G."/>
            <person name="Martin F."/>
            <person name="Kauserud H."/>
        </authorList>
    </citation>
    <scope>NUCLEOTIDE SEQUENCE</scope>
    <source>
        <strain evidence="2">CBHHK182m</strain>
    </source>
</reference>
<dbReference type="EMBL" id="JARKIB010000309">
    <property type="protein sequence ID" value="KAJ7715410.1"/>
    <property type="molecule type" value="Genomic_DNA"/>
</dbReference>
<feature type="compositionally biased region" description="Polar residues" evidence="1">
    <location>
        <begin position="297"/>
        <end position="310"/>
    </location>
</feature>
<sequence>MSNPPVFPTQFNSTDAVESTAIVWSEFTPDGIFNAGHYATLDCNSVDAGGSTCACTIRCAPLLSGRAMEVAARRHNTLDDGMWEWQATKVKLIALTHIVDVREYLLAVECAGHIQHEWSRRGRYVTNIAQEFGLRLILASTLKSSLRCGMRRFLDQDNIATLGEAIEWGAHNIDLNTVKPGSLRRFKNMAIISWGPYHFFDLLKVPKMHIRNHQEGFPSLWQLEEFVRWHLEEEFMSWCNPLEDRMEWAYNTTQAPEAYNINATAVRMQSLQRFQNAVITGVNFTYLSFVFRRQFQVQPPRSESPSPAQDSNEDDEEMPELRNCSGSDDSDEE</sequence>
<feature type="region of interest" description="Disordered" evidence="1">
    <location>
        <begin position="297"/>
        <end position="333"/>
    </location>
</feature>
<evidence type="ECO:0000313" key="2">
    <source>
        <dbReference type="EMBL" id="KAJ7715410.1"/>
    </source>
</evidence>
<comment type="caution">
    <text evidence="2">The sequence shown here is derived from an EMBL/GenBank/DDBJ whole genome shotgun (WGS) entry which is preliminary data.</text>
</comment>
<evidence type="ECO:0000313" key="3">
    <source>
        <dbReference type="Proteomes" id="UP001215598"/>
    </source>
</evidence>
<organism evidence="2 3">
    <name type="scientific">Mycena metata</name>
    <dbReference type="NCBI Taxonomy" id="1033252"/>
    <lineage>
        <taxon>Eukaryota</taxon>
        <taxon>Fungi</taxon>
        <taxon>Dikarya</taxon>
        <taxon>Basidiomycota</taxon>
        <taxon>Agaricomycotina</taxon>
        <taxon>Agaricomycetes</taxon>
        <taxon>Agaricomycetidae</taxon>
        <taxon>Agaricales</taxon>
        <taxon>Marasmiineae</taxon>
        <taxon>Mycenaceae</taxon>
        <taxon>Mycena</taxon>
    </lineage>
</organism>
<keyword evidence="3" id="KW-1185">Reference proteome</keyword>
<dbReference type="Proteomes" id="UP001215598">
    <property type="component" value="Unassembled WGS sequence"/>
</dbReference>
<gene>
    <name evidence="2" type="ORF">B0H16DRAFT_1477465</name>
</gene>
<accession>A0AAD7H9U5</accession>
<name>A0AAD7H9U5_9AGAR</name>
<protein>
    <submittedName>
        <fullName evidence="2">Uncharacterized protein</fullName>
    </submittedName>
</protein>
<dbReference type="AlphaFoldDB" id="A0AAD7H9U5"/>
<evidence type="ECO:0000256" key="1">
    <source>
        <dbReference type="SAM" id="MobiDB-lite"/>
    </source>
</evidence>
<proteinExistence type="predicted"/>